<dbReference type="Gene3D" id="1.10.630.10">
    <property type="entry name" value="Cytochrome P450"/>
    <property type="match status" value="1"/>
</dbReference>
<feature type="non-terminal residue" evidence="9">
    <location>
        <position position="1"/>
    </location>
</feature>
<dbReference type="OMA" id="FIGNTHQ"/>
<keyword evidence="10" id="KW-1185">Reference proteome</keyword>
<protein>
    <submittedName>
        <fullName evidence="9">Cytochrome P450</fullName>
    </submittedName>
</protein>
<evidence type="ECO:0000256" key="7">
    <source>
        <dbReference type="ARBA" id="ARBA00023033"/>
    </source>
</evidence>
<dbReference type="GO" id="GO:0016705">
    <property type="term" value="F:oxidoreductase activity, acting on paired donors, with incorporation or reduction of molecular oxygen"/>
    <property type="evidence" value="ECO:0007669"/>
    <property type="project" value="InterPro"/>
</dbReference>
<dbReference type="InterPro" id="IPR036396">
    <property type="entry name" value="Cyt_P450_sf"/>
</dbReference>
<evidence type="ECO:0000256" key="1">
    <source>
        <dbReference type="ARBA" id="ARBA00001971"/>
    </source>
</evidence>
<accession>A0A5M3MXD0</accession>
<sequence>RQKKGRPSPPGPRGLPFIGNTHQIDSSKPQKTFTKWKYQYGEFAPIRPYLAAGDLVYCRVLGIDTFVVNSEKIARDLLEKRSHNYSDKTMAPQIEMLNLHHNTAWASYSDTWRMHRRIYHQALRADVVVKYIPTQLRAAYKLLENLL</sequence>
<keyword evidence="6" id="KW-0408">Iron</keyword>
<dbReference type="InterPro" id="IPR001128">
    <property type="entry name" value="Cyt_P450"/>
</dbReference>
<evidence type="ECO:0000256" key="2">
    <source>
        <dbReference type="ARBA" id="ARBA00010617"/>
    </source>
</evidence>
<organism evidence="9 10">
    <name type="scientific">Coniophora puteana (strain RWD-64-598)</name>
    <name type="common">Brown rot fungus</name>
    <dbReference type="NCBI Taxonomy" id="741705"/>
    <lineage>
        <taxon>Eukaryota</taxon>
        <taxon>Fungi</taxon>
        <taxon>Dikarya</taxon>
        <taxon>Basidiomycota</taxon>
        <taxon>Agaricomycotina</taxon>
        <taxon>Agaricomycetes</taxon>
        <taxon>Agaricomycetidae</taxon>
        <taxon>Boletales</taxon>
        <taxon>Coniophorineae</taxon>
        <taxon>Coniophoraceae</taxon>
        <taxon>Coniophora</taxon>
    </lineage>
</organism>
<feature type="region of interest" description="Disordered" evidence="8">
    <location>
        <begin position="1"/>
        <end position="22"/>
    </location>
</feature>
<comment type="cofactor">
    <cofactor evidence="1">
        <name>heme</name>
        <dbReference type="ChEBI" id="CHEBI:30413"/>
    </cofactor>
</comment>
<keyword evidence="3" id="KW-0349">Heme</keyword>
<dbReference type="GO" id="GO:0005506">
    <property type="term" value="F:iron ion binding"/>
    <property type="evidence" value="ECO:0007669"/>
    <property type="project" value="InterPro"/>
</dbReference>
<comment type="similarity">
    <text evidence="2">Belongs to the cytochrome P450 family.</text>
</comment>
<evidence type="ECO:0000256" key="3">
    <source>
        <dbReference type="ARBA" id="ARBA00022617"/>
    </source>
</evidence>
<keyword evidence="5" id="KW-0560">Oxidoreductase</keyword>
<dbReference type="OrthoDB" id="2681947at2759"/>
<evidence type="ECO:0000313" key="9">
    <source>
        <dbReference type="EMBL" id="EIW83819.1"/>
    </source>
</evidence>
<dbReference type="GO" id="GO:0004497">
    <property type="term" value="F:monooxygenase activity"/>
    <property type="evidence" value="ECO:0007669"/>
    <property type="project" value="UniProtKB-KW"/>
</dbReference>
<evidence type="ECO:0000256" key="6">
    <source>
        <dbReference type="ARBA" id="ARBA00023004"/>
    </source>
</evidence>
<dbReference type="PANTHER" id="PTHR46300:SF9">
    <property type="entry name" value="P450, PUTATIVE-RELATED"/>
    <property type="match status" value="1"/>
</dbReference>
<keyword evidence="4" id="KW-0479">Metal-binding</keyword>
<dbReference type="GeneID" id="19206571"/>
<name>A0A5M3MXD0_CONPW</name>
<dbReference type="AlphaFoldDB" id="A0A5M3MXD0"/>
<dbReference type="GO" id="GO:0020037">
    <property type="term" value="F:heme binding"/>
    <property type="evidence" value="ECO:0007669"/>
    <property type="project" value="InterPro"/>
</dbReference>
<dbReference type="InterPro" id="IPR050364">
    <property type="entry name" value="Cytochrome_P450_fung"/>
</dbReference>
<dbReference type="SUPFAM" id="SSF48264">
    <property type="entry name" value="Cytochrome P450"/>
    <property type="match status" value="1"/>
</dbReference>
<proteinExistence type="inferred from homology"/>
<evidence type="ECO:0000256" key="8">
    <source>
        <dbReference type="SAM" id="MobiDB-lite"/>
    </source>
</evidence>
<gene>
    <name evidence="9" type="ORF">CONPUDRAFT_24071</name>
</gene>
<reference evidence="10" key="1">
    <citation type="journal article" date="2012" name="Science">
        <title>The Paleozoic origin of enzymatic lignin decomposition reconstructed from 31 fungal genomes.</title>
        <authorList>
            <person name="Floudas D."/>
            <person name="Binder M."/>
            <person name="Riley R."/>
            <person name="Barry K."/>
            <person name="Blanchette R.A."/>
            <person name="Henrissat B."/>
            <person name="Martinez A.T."/>
            <person name="Otillar R."/>
            <person name="Spatafora J.W."/>
            <person name="Yadav J.S."/>
            <person name="Aerts A."/>
            <person name="Benoit I."/>
            <person name="Boyd A."/>
            <person name="Carlson A."/>
            <person name="Copeland A."/>
            <person name="Coutinho P.M."/>
            <person name="de Vries R.P."/>
            <person name="Ferreira P."/>
            <person name="Findley K."/>
            <person name="Foster B."/>
            <person name="Gaskell J."/>
            <person name="Glotzer D."/>
            <person name="Gorecki P."/>
            <person name="Heitman J."/>
            <person name="Hesse C."/>
            <person name="Hori C."/>
            <person name="Igarashi K."/>
            <person name="Jurgens J.A."/>
            <person name="Kallen N."/>
            <person name="Kersten P."/>
            <person name="Kohler A."/>
            <person name="Kuees U."/>
            <person name="Kumar T.K.A."/>
            <person name="Kuo A."/>
            <person name="LaButti K."/>
            <person name="Larrondo L.F."/>
            <person name="Lindquist E."/>
            <person name="Ling A."/>
            <person name="Lombard V."/>
            <person name="Lucas S."/>
            <person name="Lundell T."/>
            <person name="Martin R."/>
            <person name="McLaughlin D.J."/>
            <person name="Morgenstern I."/>
            <person name="Morin E."/>
            <person name="Murat C."/>
            <person name="Nagy L.G."/>
            <person name="Nolan M."/>
            <person name="Ohm R.A."/>
            <person name="Patyshakuliyeva A."/>
            <person name="Rokas A."/>
            <person name="Ruiz-Duenas F.J."/>
            <person name="Sabat G."/>
            <person name="Salamov A."/>
            <person name="Samejima M."/>
            <person name="Schmutz J."/>
            <person name="Slot J.C."/>
            <person name="St John F."/>
            <person name="Stenlid J."/>
            <person name="Sun H."/>
            <person name="Sun S."/>
            <person name="Syed K."/>
            <person name="Tsang A."/>
            <person name="Wiebenga A."/>
            <person name="Young D."/>
            <person name="Pisabarro A."/>
            <person name="Eastwood D.C."/>
            <person name="Martin F."/>
            <person name="Cullen D."/>
            <person name="Grigoriev I.V."/>
            <person name="Hibbett D.S."/>
        </authorList>
    </citation>
    <scope>NUCLEOTIDE SEQUENCE [LARGE SCALE GENOMIC DNA]</scope>
    <source>
        <strain evidence="10">RWD-64-598 SS2</strain>
    </source>
</reference>
<dbReference type="EMBL" id="JH711575">
    <property type="protein sequence ID" value="EIW83819.1"/>
    <property type="molecule type" value="Genomic_DNA"/>
</dbReference>
<dbReference type="Proteomes" id="UP000053558">
    <property type="component" value="Unassembled WGS sequence"/>
</dbReference>
<keyword evidence="7" id="KW-0503">Monooxygenase</keyword>
<evidence type="ECO:0000256" key="5">
    <source>
        <dbReference type="ARBA" id="ARBA00023002"/>
    </source>
</evidence>
<feature type="non-terminal residue" evidence="9">
    <location>
        <position position="147"/>
    </location>
</feature>
<dbReference type="RefSeq" id="XP_007765218.1">
    <property type="nucleotide sequence ID" value="XM_007767028.1"/>
</dbReference>
<evidence type="ECO:0000313" key="10">
    <source>
        <dbReference type="Proteomes" id="UP000053558"/>
    </source>
</evidence>
<dbReference type="PANTHER" id="PTHR46300">
    <property type="entry name" value="P450, PUTATIVE (EUROFUNG)-RELATED-RELATED"/>
    <property type="match status" value="1"/>
</dbReference>
<dbReference type="Pfam" id="PF00067">
    <property type="entry name" value="p450"/>
    <property type="match status" value="1"/>
</dbReference>
<comment type="caution">
    <text evidence="9">The sequence shown here is derived from an EMBL/GenBank/DDBJ whole genome shotgun (WGS) entry which is preliminary data.</text>
</comment>
<evidence type="ECO:0000256" key="4">
    <source>
        <dbReference type="ARBA" id="ARBA00022723"/>
    </source>
</evidence>
<dbReference type="KEGG" id="cput:CONPUDRAFT_24071"/>